<dbReference type="Proteomes" id="UP000381693">
    <property type="component" value="Unassembled WGS sequence"/>
</dbReference>
<keyword evidence="2" id="KW-1185">Reference proteome</keyword>
<protein>
    <recommendedName>
        <fullName evidence="3">GYD domain-containing protein</fullName>
    </recommendedName>
</protein>
<evidence type="ECO:0000313" key="1">
    <source>
        <dbReference type="EMBL" id="VVM06001.1"/>
    </source>
</evidence>
<dbReference type="EMBL" id="CABFUZ020000103">
    <property type="protein sequence ID" value="VVM06001.1"/>
    <property type="molecule type" value="Genomic_DNA"/>
</dbReference>
<reference evidence="1" key="1">
    <citation type="submission" date="2019-09" db="EMBL/GenBank/DDBJ databases">
        <authorList>
            <person name="Cremers G."/>
        </authorList>
    </citation>
    <scope>NUCLEOTIDE SEQUENCE [LARGE SCALE GENOMIC DNA]</scope>
    <source>
        <strain evidence="1">3B</strain>
    </source>
</reference>
<accession>A0A5E6M8V7</accession>
<comment type="caution">
    <text evidence="1">The sequence shown here is derived from an EMBL/GenBank/DDBJ whole genome shotgun (WGS) entry which is preliminary data.</text>
</comment>
<gene>
    <name evidence="1" type="ORF">MAMC_00908</name>
</gene>
<evidence type="ECO:0008006" key="3">
    <source>
        <dbReference type="Google" id="ProtNLM"/>
    </source>
</evidence>
<sequence>MALDGETGPVRVRNLEGAIRMTTYIILSRLSPEFLKEPKAILKLAKTVGDKIKAECPGIRWKASYATLGRYDIVDIVEAADPKEIEKVVLILRSYAHERTETSVATPWEEFLKAV</sequence>
<dbReference type="AlphaFoldDB" id="A0A5E6M8V7"/>
<evidence type="ECO:0000313" key="2">
    <source>
        <dbReference type="Proteomes" id="UP000381693"/>
    </source>
</evidence>
<name>A0A5E6M8V7_9BACT</name>
<dbReference type="Pfam" id="PF08734">
    <property type="entry name" value="GYD"/>
    <property type="match status" value="1"/>
</dbReference>
<organism evidence="1 2">
    <name type="scientific">Methylacidimicrobium cyclopophantes</name>
    <dbReference type="NCBI Taxonomy" id="1041766"/>
    <lineage>
        <taxon>Bacteria</taxon>
        <taxon>Pseudomonadati</taxon>
        <taxon>Verrucomicrobiota</taxon>
        <taxon>Methylacidimicrobium</taxon>
    </lineage>
</organism>
<dbReference type="InterPro" id="IPR014845">
    <property type="entry name" value="GYD/TTHA1554"/>
</dbReference>
<proteinExistence type="predicted"/>